<name>A0A071MLD9_9BURK</name>
<proteinExistence type="inferred from homology"/>
<comment type="similarity">
    <text evidence="1">Belongs to the EcnA/EcnB lipoprotein family.</text>
</comment>
<evidence type="ECO:0000256" key="4">
    <source>
        <dbReference type="ARBA" id="ARBA00023136"/>
    </source>
</evidence>
<gene>
    <name evidence="7" type="ORF">DT99_01515</name>
</gene>
<dbReference type="GO" id="GO:0009636">
    <property type="term" value="P:response to toxic substance"/>
    <property type="evidence" value="ECO:0007669"/>
    <property type="project" value="InterPro"/>
</dbReference>
<reference evidence="7" key="1">
    <citation type="submission" date="2014-04" db="EMBL/GenBank/DDBJ databases">
        <title>In planta biocontrol of soil-borne Fusarium wilt of banana through a plant endophytic bacterium, Burkholderia cenocepacia 869T2.</title>
        <authorList>
            <person name="Ho Y.-N."/>
            <person name="Chiang H.-M."/>
            <person name="Chao C.-P."/>
            <person name="Su C.-C."/>
            <person name="Hsu H.-F."/>
            <person name="Guo C.-T."/>
            <person name="Hsieh J.-L."/>
            <person name="Huang C.-C."/>
        </authorList>
    </citation>
    <scope>NUCLEOTIDE SEQUENCE [LARGE SCALE GENOMIC DNA]</scope>
    <source>
        <strain evidence="7">869T2</strain>
    </source>
</reference>
<evidence type="ECO:0000256" key="3">
    <source>
        <dbReference type="ARBA" id="ARBA00022729"/>
    </source>
</evidence>
<keyword evidence="5" id="KW-0564">Palmitate</keyword>
<accession>A0A071MLD9</accession>
<keyword evidence="6" id="KW-0449">Lipoprotein</keyword>
<dbReference type="InterPro" id="IPR012556">
    <property type="entry name" value="Entericidin"/>
</dbReference>
<dbReference type="AlphaFoldDB" id="A0A071MLD9"/>
<dbReference type="EMBL" id="JJOA01000001">
    <property type="protein sequence ID" value="KEA61495.1"/>
    <property type="molecule type" value="Genomic_DNA"/>
</dbReference>
<dbReference type="PROSITE" id="PS51257">
    <property type="entry name" value="PROKAR_LIPOPROTEIN"/>
    <property type="match status" value="1"/>
</dbReference>
<evidence type="ECO:0000313" key="7">
    <source>
        <dbReference type="EMBL" id="KEA61495.1"/>
    </source>
</evidence>
<organism evidence="7">
    <name type="scientific">Burkholderia cenocepacia</name>
    <dbReference type="NCBI Taxonomy" id="95486"/>
    <lineage>
        <taxon>Bacteria</taxon>
        <taxon>Pseudomonadati</taxon>
        <taxon>Pseudomonadota</taxon>
        <taxon>Betaproteobacteria</taxon>
        <taxon>Burkholderiales</taxon>
        <taxon>Burkholderiaceae</taxon>
        <taxon>Burkholderia</taxon>
        <taxon>Burkholderia cepacia complex</taxon>
    </lineage>
</organism>
<evidence type="ECO:0000256" key="5">
    <source>
        <dbReference type="ARBA" id="ARBA00023139"/>
    </source>
</evidence>
<keyword evidence="2" id="KW-1003">Cell membrane</keyword>
<evidence type="ECO:0000256" key="1">
    <source>
        <dbReference type="ARBA" id="ARBA00010296"/>
    </source>
</evidence>
<keyword evidence="4" id="KW-0472">Membrane</keyword>
<sequence length="48" mass="4717">MTATKVIARLVAALALAGLGFGLAGCNTVRGFGEDVNAAGNALKRAAD</sequence>
<comment type="caution">
    <text evidence="7">The sequence shown here is derived from an EMBL/GenBank/DDBJ whole genome shotgun (WGS) entry which is preliminary data.</text>
</comment>
<evidence type="ECO:0000256" key="2">
    <source>
        <dbReference type="ARBA" id="ARBA00022475"/>
    </source>
</evidence>
<keyword evidence="3" id="KW-0732">Signal</keyword>
<dbReference type="GO" id="GO:0016020">
    <property type="term" value="C:membrane"/>
    <property type="evidence" value="ECO:0007669"/>
    <property type="project" value="InterPro"/>
</dbReference>
<protein>
    <submittedName>
        <fullName evidence="7">Entericidin</fullName>
    </submittedName>
</protein>
<evidence type="ECO:0000256" key="6">
    <source>
        <dbReference type="ARBA" id="ARBA00023288"/>
    </source>
</evidence>
<dbReference type="Pfam" id="PF08085">
    <property type="entry name" value="Entericidin"/>
    <property type="match status" value="1"/>
</dbReference>